<sequence length="10" mass="1101">MCIANSMMNS</sequence>
<organism evidence="1">
    <name type="scientific">Arundo donax</name>
    <name type="common">Giant reed</name>
    <name type="synonym">Donax arundinaceus</name>
    <dbReference type="NCBI Taxonomy" id="35708"/>
    <lineage>
        <taxon>Eukaryota</taxon>
        <taxon>Viridiplantae</taxon>
        <taxon>Streptophyta</taxon>
        <taxon>Embryophyta</taxon>
        <taxon>Tracheophyta</taxon>
        <taxon>Spermatophyta</taxon>
        <taxon>Magnoliopsida</taxon>
        <taxon>Liliopsida</taxon>
        <taxon>Poales</taxon>
        <taxon>Poaceae</taxon>
        <taxon>PACMAD clade</taxon>
        <taxon>Arundinoideae</taxon>
        <taxon>Arundineae</taxon>
        <taxon>Arundo</taxon>
    </lineage>
</organism>
<dbReference type="EMBL" id="GBRH01246273">
    <property type="protein sequence ID" value="JAD51622.1"/>
    <property type="molecule type" value="Transcribed_RNA"/>
</dbReference>
<name>A0A0A9AX42_ARUDO</name>
<reference evidence="1" key="2">
    <citation type="journal article" date="2015" name="Data Brief">
        <title>Shoot transcriptome of the giant reed, Arundo donax.</title>
        <authorList>
            <person name="Barrero R.A."/>
            <person name="Guerrero F.D."/>
            <person name="Moolhuijzen P."/>
            <person name="Goolsby J.A."/>
            <person name="Tidwell J."/>
            <person name="Bellgard S.E."/>
            <person name="Bellgard M.I."/>
        </authorList>
    </citation>
    <scope>NUCLEOTIDE SEQUENCE</scope>
    <source>
        <tissue evidence="1">Shoot tissue taken approximately 20 cm above the soil surface</tissue>
    </source>
</reference>
<reference evidence="1" key="1">
    <citation type="submission" date="2014-09" db="EMBL/GenBank/DDBJ databases">
        <authorList>
            <person name="Magalhaes I.L.F."/>
            <person name="Oliveira U."/>
            <person name="Santos F.R."/>
            <person name="Vidigal T.H.D.A."/>
            <person name="Brescovit A.D."/>
            <person name="Santos A.J."/>
        </authorList>
    </citation>
    <scope>NUCLEOTIDE SEQUENCE</scope>
    <source>
        <tissue evidence="1">Shoot tissue taken approximately 20 cm above the soil surface</tissue>
    </source>
</reference>
<proteinExistence type="predicted"/>
<protein>
    <submittedName>
        <fullName evidence="1">Uncharacterized protein</fullName>
    </submittedName>
</protein>
<accession>A0A0A9AX42</accession>
<evidence type="ECO:0000313" key="1">
    <source>
        <dbReference type="EMBL" id="JAD51622.1"/>
    </source>
</evidence>